<evidence type="ECO:0000313" key="2">
    <source>
        <dbReference type="EMBL" id="MDX8335211.1"/>
    </source>
</evidence>
<protein>
    <recommendedName>
        <fullName evidence="4">Zorya protein ZorC EH domain-containing protein</fullName>
    </recommendedName>
</protein>
<comment type="caution">
    <text evidence="2">The sequence shown here is derived from an EMBL/GenBank/DDBJ whole genome shotgun (WGS) entry which is preliminary data.</text>
</comment>
<evidence type="ECO:0000256" key="1">
    <source>
        <dbReference type="SAM" id="Coils"/>
    </source>
</evidence>
<proteinExistence type="predicted"/>
<keyword evidence="3" id="KW-1185">Reference proteome</keyword>
<dbReference type="EMBL" id="JAVIKH010000002">
    <property type="protein sequence ID" value="MDX8335211.1"/>
    <property type="molecule type" value="Genomic_DNA"/>
</dbReference>
<feature type="coiled-coil region" evidence="1">
    <location>
        <begin position="220"/>
        <end position="247"/>
    </location>
</feature>
<gene>
    <name evidence="2" type="ORF">RFV38_01680</name>
</gene>
<keyword evidence="1" id="KW-0175">Coiled coil</keyword>
<name>A0ABU4W9E8_9FUSO</name>
<evidence type="ECO:0000313" key="3">
    <source>
        <dbReference type="Proteomes" id="UP001279681"/>
    </source>
</evidence>
<accession>A0ABU4W9E8</accession>
<sequence>MDLKKLNLDIYKCKKLKILTENIDMQWDAKILTLSSVQLKNILMNLFSKNKLKDKDLSKLLCNILEVKTILAKEKIGSLEEFFIKLENSFNGNLESERIRNLDIFYDTILVFYNNKIAIKSTNLIVNKLLSSKLNLDKNVSKKTQIIFEMRESKKNIVEFFVEKFLLKQRSYLINLFDFEMDFYIGKSTELFFDIIKSIFYSHIRWIVREQDLDINRKFLKLMKENINNLSEKIEIYKKIINIYSDNIRFDLKADLWFYDILDQLGEIKSSNKEWELFTIEEKKIFKKWFFGKKIYDAFKNVNDPERGEFWKSYAHCIVDFKMYEKVAQAIVMEFENHTVVEFGKVGNAAYVYPRHILSVEKVNGFFGHYSNTTIKDVKLKDKSAAIPLKQSNSISGWNHPGNWQQTFRYKLSELGYR</sequence>
<dbReference type="Proteomes" id="UP001279681">
    <property type="component" value="Unassembled WGS sequence"/>
</dbReference>
<reference evidence="3" key="1">
    <citation type="submission" date="2023-07" db="EMBL/GenBank/DDBJ databases">
        <authorList>
            <person name="Colorado M.A."/>
            <person name="Villamil L.M."/>
            <person name="Melo J.F."/>
            <person name="Rodriguez J.A."/>
            <person name="Ruiz R.Y."/>
        </authorList>
    </citation>
    <scope>NUCLEOTIDE SEQUENCE [LARGE SCALE GENOMIC DNA]</scope>
    <source>
        <strain evidence="3">C33</strain>
    </source>
</reference>
<evidence type="ECO:0008006" key="4">
    <source>
        <dbReference type="Google" id="ProtNLM"/>
    </source>
</evidence>
<organism evidence="2 3">
    <name type="scientific">Candidatus Cetobacterium colombiensis</name>
    <dbReference type="NCBI Taxonomy" id="3073100"/>
    <lineage>
        <taxon>Bacteria</taxon>
        <taxon>Fusobacteriati</taxon>
        <taxon>Fusobacteriota</taxon>
        <taxon>Fusobacteriia</taxon>
        <taxon>Fusobacteriales</taxon>
        <taxon>Fusobacteriaceae</taxon>
        <taxon>Cetobacterium</taxon>
    </lineage>
</organism>
<dbReference type="RefSeq" id="WP_320312624.1">
    <property type="nucleotide sequence ID" value="NZ_JAVIKH010000002.1"/>
</dbReference>